<keyword evidence="2" id="KW-1185">Reference proteome</keyword>
<evidence type="ECO:0000313" key="2">
    <source>
        <dbReference type="Proteomes" id="UP001432251"/>
    </source>
</evidence>
<evidence type="ECO:0000313" key="1">
    <source>
        <dbReference type="EMBL" id="WWQ62133.1"/>
    </source>
</evidence>
<protein>
    <submittedName>
        <fullName evidence="1">DUF308 domain-containing protein</fullName>
    </submittedName>
</protein>
<dbReference type="Proteomes" id="UP001432251">
    <property type="component" value="Chromosome"/>
</dbReference>
<gene>
    <name evidence="1" type="ORF">V2W30_01290</name>
</gene>
<dbReference type="EMBL" id="CP146022">
    <property type="protein sequence ID" value="WWQ62133.1"/>
    <property type="molecule type" value="Genomic_DNA"/>
</dbReference>
<sequence>MSTQTAATTVSATTQAATDERSSLLKLYVSRGILAVVWALVFAGAHEDVDAPAIALLVAYPLIDVVSSLLDHRATPRGSERRVTAFNGVLSALAAVAIGIAGVGGEAPVLHVFGAWAVVSGLAQIVVGLRRRGPEFGGQWPTLISGGLSFLVGITYNIQAAGDHPSLDVLSVYAIGGGVWFILQALLLGRRSRRLRARTA</sequence>
<reference evidence="1" key="1">
    <citation type="journal article" date="2025" name="Int. J. Syst. Evol. Microbiol.">
        <title>Streptomyces citrinus sp. nov., with yellow diffusible pigment.</title>
        <authorList>
            <person name="He Y."/>
            <person name="Yang E."/>
            <person name="Xu J."/>
            <person name="Sun Y."/>
            <person name="Sun L."/>
        </authorList>
    </citation>
    <scope>NUCLEOTIDE SEQUENCE</scope>
    <source>
        <strain evidence="1">Q6</strain>
    </source>
</reference>
<name>A0ACD5A561_9ACTN</name>
<accession>A0ACD5A561</accession>
<organism evidence="1 2">
    <name type="scientific">Streptomyces citrinus</name>
    <dbReference type="NCBI Taxonomy" id="3118173"/>
    <lineage>
        <taxon>Bacteria</taxon>
        <taxon>Bacillati</taxon>
        <taxon>Actinomycetota</taxon>
        <taxon>Actinomycetes</taxon>
        <taxon>Kitasatosporales</taxon>
        <taxon>Streptomycetaceae</taxon>
        <taxon>Streptomyces</taxon>
    </lineage>
</organism>
<proteinExistence type="predicted"/>